<dbReference type="PANTHER" id="PTHR43762:SF1">
    <property type="entry name" value="D-ARABINONO-1,4-LACTONE OXIDASE"/>
    <property type="match status" value="1"/>
</dbReference>
<evidence type="ECO:0000313" key="4">
    <source>
        <dbReference type="Proteomes" id="UP000463224"/>
    </source>
</evidence>
<name>A0A844QE22_9HYPH</name>
<dbReference type="InterPro" id="IPR006094">
    <property type="entry name" value="Oxid_FAD_bind_N"/>
</dbReference>
<dbReference type="SUPFAM" id="SSF56176">
    <property type="entry name" value="FAD-binding/transporter-associated domain-like"/>
    <property type="match status" value="1"/>
</dbReference>
<dbReference type="GO" id="GO:0071949">
    <property type="term" value="F:FAD binding"/>
    <property type="evidence" value="ECO:0007669"/>
    <property type="project" value="InterPro"/>
</dbReference>
<organism evidence="3 4">
    <name type="scientific">Nitratireductor arenosus</name>
    <dbReference type="NCBI Taxonomy" id="2682096"/>
    <lineage>
        <taxon>Bacteria</taxon>
        <taxon>Pseudomonadati</taxon>
        <taxon>Pseudomonadota</taxon>
        <taxon>Alphaproteobacteria</taxon>
        <taxon>Hyphomicrobiales</taxon>
        <taxon>Phyllobacteriaceae</taxon>
        <taxon>Nitratireductor</taxon>
    </lineage>
</organism>
<dbReference type="InterPro" id="IPR010031">
    <property type="entry name" value="FAD_lactone_oxidase-like"/>
</dbReference>
<gene>
    <name evidence="3" type="ORF">GN330_08305</name>
</gene>
<dbReference type="InterPro" id="IPR036318">
    <property type="entry name" value="FAD-bd_PCMH-like_sf"/>
</dbReference>
<dbReference type="GO" id="GO:0016899">
    <property type="term" value="F:oxidoreductase activity, acting on the CH-OH group of donors, oxygen as acceptor"/>
    <property type="evidence" value="ECO:0007669"/>
    <property type="project" value="InterPro"/>
</dbReference>
<reference evidence="3 4" key="1">
    <citation type="submission" date="2019-12" db="EMBL/GenBank/DDBJ databases">
        <title>Nitratireductor arenosus sp. nov., Isolated from sea sand, Jeju island, South Korea.</title>
        <authorList>
            <person name="Kim W."/>
        </authorList>
    </citation>
    <scope>NUCLEOTIDE SEQUENCE [LARGE SCALE GENOMIC DNA]</scope>
    <source>
        <strain evidence="3 4">CAU 1489</strain>
    </source>
</reference>
<dbReference type="AlphaFoldDB" id="A0A844QE22"/>
<evidence type="ECO:0000313" key="3">
    <source>
        <dbReference type="EMBL" id="MVA97247.1"/>
    </source>
</evidence>
<feature type="domain" description="FAD-binding PCMH-type" evidence="2">
    <location>
        <begin position="8"/>
        <end position="180"/>
    </location>
</feature>
<evidence type="ECO:0000256" key="1">
    <source>
        <dbReference type="ARBA" id="ARBA00022827"/>
    </source>
</evidence>
<accession>A0A844QE22</accession>
<dbReference type="PANTHER" id="PTHR43762">
    <property type="entry name" value="L-GULONOLACTONE OXIDASE"/>
    <property type="match status" value="1"/>
</dbReference>
<dbReference type="Gene3D" id="3.30.465.10">
    <property type="match status" value="1"/>
</dbReference>
<evidence type="ECO:0000259" key="2">
    <source>
        <dbReference type="PROSITE" id="PS51387"/>
    </source>
</evidence>
<comment type="caution">
    <text evidence="3">The sequence shown here is derived from an EMBL/GenBank/DDBJ whole genome shotgun (WGS) entry which is preliminary data.</text>
</comment>
<dbReference type="EMBL" id="WPHG01000002">
    <property type="protein sequence ID" value="MVA97247.1"/>
    <property type="molecule type" value="Genomic_DNA"/>
</dbReference>
<keyword evidence="1" id="KW-0274">FAD</keyword>
<protein>
    <submittedName>
        <fullName evidence="3">FAD-binding protein</fullName>
    </submittedName>
</protein>
<dbReference type="RefSeq" id="WP_156712224.1">
    <property type="nucleotide sequence ID" value="NZ_WPHG01000002.1"/>
</dbReference>
<dbReference type="PROSITE" id="PS51387">
    <property type="entry name" value="FAD_PCMH"/>
    <property type="match status" value="1"/>
</dbReference>
<proteinExistence type="predicted"/>
<sequence>MKNGLQSFGRPNAARQSSLTFDEAAGLLSSGEARAQSLLAFGNGRSYGDTCLNSSGRLVDMRPAARILAFDPETGILEAEAGVLLADIIAHAAPHGFLPPVLPGTQWVTLGGAIANDIHGKNHHRRGTFGCHVERLSLLRSDGRALECRSDANADLFRATIGGMGLTGLITGASIRLMPVAALDIEQKVRPFDRLDEYFALAEAVDAANEYAVAWIDQLAAGVNAGRGLLLTGNHADSGTLRYDVRQARLKVPFQPPLNLLNRPALKLFNAAYRARTARGSGRVNARGFFFPLDGVADWNRLYGPRGLHQHQSAIPMDTAREAVPALLAAARRAGQGSFLTVLKRFGDLPSPGLMSFPRPGYTLTLDFPDLGARTLSLLAELDRITVAAGGAINPYKHALMAPDVFAASFPAWRRVEALRDPAFMSDFWRRTVIDGLIARESARMAAE</sequence>
<dbReference type="Proteomes" id="UP000463224">
    <property type="component" value="Unassembled WGS sequence"/>
</dbReference>
<keyword evidence="1" id="KW-0285">Flavoprotein</keyword>
<keyword evidence="4" id="KW-1185">Reference proteome</keyword>
<dbReference type="InterPro" id="IPR016169">
    <property type="entry name" value="FAD-bd_PCMH_sub2"/>
</dbReference>
<dbReference type="Pfam" id="PF01565">
    <property type="entry name" value="FAD_binding_4"/>
    <property type="match status" value="1"/>
</dbReference>
<dbReference type="InterPro" id="IPR016166">
    <property type="entry name" value="FAD-bd_PCMH"/>
</dbReference>